<dbReference type="AlphaFoldDB" id="A0A8J7S0G3"/>
<keyword evidence="2" id="KW-1133">Transmembrane helix</keyword>
<dbReference type="Proteomes" id="UP000672602">
    <property type="component" value="Unassembled WGS sequence"/>
</dbReference>
<dbReference type="GO" id="GO:0016989">
    <property type="term" value="F:sigma factor antagonist activity"/>
    <property type="evidence" value="ECO:0007669"/>
    <property type="project" value="TreeGrafter"/>
</dbReference>
<evidence type="ECO:0000313" key="5">
    <source>
        <dbReference type="EMBL" id="MBP5856424.1"/>
    </source>
</evidence>
<feature type="domain" description="FecR protein" evidence="3">
    <location>
        <begin position="146"/>
        <end position="238"/>
    </location>
</feature>
<evidence type="ECO:0000259" key="3">
    <source>
        <dbReference type="Pfam" id="PF04773"/>
    </source>
</evidence>
<evidence type="ECO:0000256" key="1">
    <source>
        <dbReference type="SAM" id="MobiDB-lite"/>
    </source>
</evidence>
<dbReference type="EMBL" id="JAGMWN010000002">
    <property type="protein sequence ID" value="MBP5856424.1"/>
    <property type="molecule type" value="Genomic_DNA"/>
</dbReference>
<feature type="region of interest" description="Disordered" evidence="1">
    <location>
        <begin position="77"/>
        <end position="111"/>
    </location>
</feature>
<protein>
    <submittedName>
        <fullName evidence="5">FecR domain-containing protein</fullName>
    </submittedName>
</protein>
<dbReference type="InterPro" id="IPR006860">
    <property type="entry name" value="FecR"/>
</dbReference>
<organism evidence="5 6">
    <name type="scientific">Marivibrio halodurans</name>
    <dbReference type="NCBI Taxonomy" id="2039722"/>
    <lineage>
        <taxon>Bacteria</taxon>
        <taxon>Pseudomonadati</taxon>
        <taxon>Pseudomonadota</taxon>
        <taxon>Alphaproteobacteria</taxon>
        <taxon>Rhodospirillales</taxon>
        <taxon>Rhodospirillaceae</taxon>
        <taxon>Marivibrio</taxon>
    </lineage>
</organism>
<keyword evidence="2" id="KW-0812">Transmembrane</keyword>
<dbReference type="InterPro" id="IPR012373">
    <property type="entry name" value="Ferrdict_sens_TM"/>
</dbReference>
<proteinExistence type="predicted"/>
<feature type="transmembrane region" description="Helical" evidence="2">
    <location>
        <begin position="119"/>
        <end position="140"/>
    </location>
</feature>
<evidence type="ECO:0000313" key="6">
    <source>
        <dbReference type="Proteomes" id="UP000672602"/>
    </source>
</evidence>
<name>A0A8J7S0G3_9PROT</name>
<dbReference type="PANTHER" id="PTHR30273:SF2">
    <property type="entry name" value="PROTEIN FECR"/>
    <property type="match status" value="1"/>
</dbReference>
<dbReference type="Pfam" id="PF04773">
    <property type="entry name" value="FecR"/>
    <property type="match status" value="1"/>
</dbReference>
<dbReference type="RefSeq" id="WP_210681000.1">
    <property type="nucleotide sequence ID" value="NZ_JAGMWN010000002.1"/>
</dbReference>
<feature type="region of interest" description="Disordered" evidence="1">
    <location>
        <begin position="1"/>
        <end position="20"/>
    </location>
</feature>
<dbReference type="InterPro" id="IPR032623">
    <property type="entry name" value="FecR_N"/>
</dbReference>
<evidence type="ECO:0000256" key="2">
    <source>
        <dbReference type="SAM" id="Phobius"/>
    </source>
</evidence>
<dbReference type="PIRSF" id="PIRSF018266">
    <property type="entry name" value="FecR"/>
    <property type="match status" value="1"/>
</dbReference>
<evidence type="ECO:0000259" key="4">
    <source>
        <dbReference type="Pfam" id="PF16220"/>
    </source>
</evidence>
<comment type="caution">
    <text evidence="5">The sequence shown here is derived from an EMBL/GenBank/DDBJ whole genome shotgun (WGS) entry which is preliminary data.</text>
</comment>
<keyword evidence="6" id="KW-1185">Reference proteome</keyword>
<dbReference type="PANTHER" id="PTHR30273">
    <property type="entry name" value="PERIPLASMIC SIGNAL SENSOR AND SIGMA FACTOR ACTIVATOR FECR-RELATED"/>
    <property type="match status" value="1"/>
</dbReference>
<gene>
    <name evidence="5" type="ORF">KAJ83_05355</name>
</gene>
<feature type="compositionally biased region" description="Basic residues" evidence="1">
    <location>
        <begin position="101"/>
        <end position="111"/>
    </location>
</feature>
<dbReference type="Gene3D" id="2.60.120.1440">
    <property type="match status" value="1"/>
</dbReference>
<sequence>MHGQRLSRGRGPTDRPDGRAVDATALDFAIALRDAPEDEALAERFEAWLAADMAHRAAWREVRSLMALTDAIGAGRWAASPDPSPDAGFAPETGSASGRSGRPRAARWRGGRVSRPRRVTAGLCAAAVIMMLAVVIGTGVRGPEADYATGMGERRAVSLPDGSRLDLSAESAVALSFDAERRVVDLIDGAVFATVVPDPTRPFTIRAGALEGTAVGTAFEVRRLDDGARLAVAEGVVRVDRPGTSVSNTDTDPVPGTVRLVAGEWARVDADATRALARGRQSAASVASWREGVLSVTDWPVADVVDAIRDQFPGTILVLGSAATGTHVTGVYDLSQPLRALRAVAHPHGFVVRPFGDWLIVLSPV</sequence>
<feature type="domain" description="FecR N-terminal" evidence="4">
    <location>
        <begin position="25"/>
        <end position="65"/>
    </location>
</feature>
<dbReference type="Pfam" id="PF16220">
    <property type="entry name" value="DUF4880"/>
    <property type="match status" value="1"/>
</dbReference>
<accession>A0A8J7S0G3</accession>
<feature type="compositionally biased region" description="Basic and acidic residues" evidence="1">
    <location>
        <begin position="11"/>
        <end position="20"/>
    </location>
</feature>
<keyword evidence="2" id="KW-0472">Membrane</keyword>
<reference evidence="5" key="1">
    <citation type="submission" date="2021-04" db="EMBL/GenBank/DDBJ databases">
        <authorList>
            <person name="Zhang D.-C."/>
        </authorList>
    </citation>
    <scope>NUCLEOTIDE SEQUENCE</scope>
    <source>
        <strain evidence="5">CGMCC 1.15697</strain>
    </source>
</reference>